<comment type="subcellular location">
    <subcellularLocation>
        <location evidence="1">Membrane</location>
        <topology evidence="1">Multi-pass membrane protein</topology>
    </subcellularLocation>
</comment>
<evidence type="ECO:0000256" key="2">
    <source>
        <dbReference type="ARBA" id="ARBA00013977"/>
    </source>
</evidence>
<name>A0A7R9JPE7_TIMGE</name>
<dbReference type="AlphaFoldDB" id="A0A7R9JPE7"/>
<evidence type="ECO:0000313" key="7">
    <source>
        <dbReference type="EMBL" id="CAD7585563.1"/>
    </source>
</evidence>
<dbReference type="InterPro" id="IPR026572">
    <property type="entry name" value="TMEM267"/>
</dbReference>
<accession>A0A7R9JPE7</accession>
<evidence type="ECO:0000256" key="6">
    <source>
        <dbReference type="SAM" id="Phobius"/>
    </source>
</evidence>
<evidence type="ECO:0000256" key="3">
    <source>
        <dbReference type="ARBA" id="ARBA00022692"/>
    </source>
</evidence>
<evidence type="ECO:0000256" key="1">
    <source>
        <dbReference type="ARBA" id="ARBA00004141"/>
    </source>
</evidence>
<proteinExistence type="predicted"/>
<keyword evidence="4 6" id="KW-1133">Transmembrane helix</keyword>
<dbReference type="PANTHER" id="PTHR13628">
    <property type="entry name" value="TRANSMEMBRANE PROTEIN 267"/>
    <property type="match status" value="1"/>
</dbReference>
<dbReference type="PANTHER" id="PTHR13628:SF1">
    <property type="entry name" value="TRANSMEMBRANE PROTEIN 267"/>
    <property type="match status" value="1"/>
</dbReference>
<evidence type="ECO:0000256" key="4">
    <source>
        <dbReference type="ARBA" id="ARBA00022989"/>
    </source>
</evidence>
<protein>
    <recommendedName>
        <fullName evidence="2">Transmembrane protein 267</fullName>
    </recommendedName>
</protein>
<feature type="transmembrane region" description="Helical" evidence="6">
    <location>
        <begin position="168"/>
        <end position="185"/>
    </location>
</feature>
<evidence type="ECO:0000256" key="5">
    <source>
        <dbReference type="ARBA" id="ARBA00023136"/>
    </source>
</evidence>
<dbReference type="GO" id="GO:0016020">
    <property type="term" value="C:membrane"/>
    <property type="evidence" value="ECO:0007669"/>
    <property type="project" value="UniProtKB-SubCell"/>
</dbReference>
<gene>
    <name evidence="7" type="ORF">TGEB3V08_LOCUS64</name>
</gene>
<feature type="transmembrane region" description="Helical" evidence="6">
    <location>
        <begin position="103"/>
        <end position="121"/>
    </location>
</feature>
<feature type="transmembrane region" description="Helical" evidence="6">
    <location>
        <begin position="38"/>
        <end position="59"/>
    </location>
</feature>
<keyword evidence="3 6" id="KW-0812">Transmembrane</keyword>
<sequence length="205" mass="23354">MTSPTYFYTLLEVFLAWTCDNLISSLDQSGHDIRVAKTLIDSVAHFTIALLTRLIIVWYSDLNFDYKLIDVISSGMVSVLLDSDSWISYLFGWKDSPPFLHRYSSIVLFVCILCMAMSWGLSKDPELDRMNSIVWRVPSNIFGALTTHLIRDARLGGLCLWPDSTELSLPYLIYIALIAGIPHVLRSKHHSRRPPGQRYDLLQTA</sequence>
<organism evidence="7">
    <name type="scientific">Timema genevievae</name>
    <name type="common">Walking stick</name>
    <dbReference type="NCBI Taxonomy" id="629358"/>
    <lineage>
        <taxon>Eukaryota</taxon>
        <taxon>Metazoa</taxon>
        <taxon>Ecdysozoa</taxon>
        <taxon>Arthropoda</taxon>
        <taxon>Hexapoda</taxon>
        <taxon>Insecta</taxon>
        <taxon>Pterygota</taxon>
        <taxon>Neoptera</taxon>
        <taxon>Polyneoptera</taxon>
        <taxon>Phasmatodea</taxon>
        <taxon>Timematodea</taxon>
        <taxon>Timematoidea</taxon>
        <taxon>Timematidae</taxon>
        <taxon>Timema</taxon>
    </lineage>
</organism>
<dbReference type="EMBL" id="OE839109">
    <property type="protein sequence ID" value="CAD7585563.1"/>
    <property type="molecule type" value="Genomic_DNA"/>
</dbReference>
<keyword evidence="5 6" id="KW-0472">Membrane</keyword>
<reference evidence="7" key="1">
    <citation type="submission" date="2020-11" db="EMBL/GenBank/DDBJ databases">
        <authorList>
            <person name="Tran Van P."/>
        </authorList>
    </citation>
    <scope>NUCLEOTIDE SEQUENCE</scope>
</reference>